<dbReference type="PROSITE" id="PS50158">
    <property type="entry name" value="ZF_CCHC"/>
    <property type="match status" value="1"/>
</dbReference>
<evidence type="ECO:0000256" key="1">
    <source>
        <dbReference type="PROSITE-ProRule" id="PRU00047"/>
    </source>
</evidence>
<dbReference type="InterPro" id="IPR004242">
    <property type="entry name" value="Transposase_21"/>
</dbReference>
<keyword evidence="1" id="KW-0862">Zinc</keyword>
<name>A0A8T2CMP1_ARASU</name>
<dbReference type="OrthoDB" id="1111353at2759"/>
<evidence type="ECO:0000313" key="5">
    <source>
        <dbReference type="EMBL" id="KAG7599430.1"/>
    </source>
</evidence>
<dbReference type="Pfam" id="PF00098">
    <property type="entry name" value="zf-CCHC"/>
    <property type="match status" value="1"/>
</dbReference>
<dbReference type="InterPro" id="IPR025452">
    <property type="entry name" value="DUF4218"/>
</dbReference>
<dbReference type="InterPro" id="IPR005162">
    <property type="entry name" value="Retrotrans_gag_dom"/>
</dbReference>
<dbReference type="PANTHER" id="PTHR35046:SF9">
    <property type="entry name" value="RNA-DIRECTED DNA POLYMERASE"/>
    <property type="match status" value="1"/>
</dbReference>
<feature type="coiled-coil region" evidence="2">
    <location>
        <begin position="1221"/>
        <end position="1248"/>
    </location>
</feature>
<dbReference type="SMART" id="SM00343">
    <property type="entry name" value="ZnF_C2HC"/>
    <property type="match status" value="1"/>
</dbReference>
<dbReference type="Pfam" id="PF03732">
    <property type="entry name" value="Retrotrans_gag"/>
    <property type="match status" value="1"/>
</dbReference>
<evidence type="ECO:0000256" key="2">
    <source>
        <dbReference type="SAM" id="Coils"/>
    </source>
</evidence>
<sequence length="2120" mass="242880">MSYYFQYREWMDQRLDPLANRVSDEFFEGVNVFIEFACNQASYQETNTILCPCARCQNGKQRDVKTVIKHLSRVGFKGNYYVWLNHGEKYYDVGESSGTSHFTGEEATWPPNSTNFQVPENTYEYFPYGNANIEQEMEAPHVVENMMETTNEEPYHDSVFEAFEAAKEPLYDGCPEGISQLYLSSRMLKAKSDYNMVEACVDELSQTFKAVLPTPNKAPASYYETKKLTQALGLPVYKIDVCENNCMLFWKGEDGELLRCRFCDEDRYHPHNGKGKKRPKQRMFYMPITDRLKRLYQLENTATAMRWHAEHMSPEGEMHHPSDGAAWKHFNEVYPNFAAESRNIYLGLSTDGFNPVGMNGEAHSVWPVIVTPYNLPPSMCMKREFFFLSVLVPGPKHPKKSLDIYLQPLIEELQSLWIDGAEAYDISKKQKFTMRAALMWTISDFPAYGMLSGWMTHGRLSCPYCLDDTKSFWLPNGRKHSWFDCHRMFLPQDHPYRKNVQAFRGGKEVRDDPPPWLTGEEILYERINNIRGLFRTVDCGGNGHEKPAQTIDGYGIDHNWVKKSILWELPYWENLLLRHNLDFMHTEKNFFDNLINTVLNVPGKTKDNIKSRMDLPALCRRRDLHLNRDGTMPVPIFRLSNEKKRAFLLWMKNDIRFPDGYASKFSRCVDENHWKLSGLKSHDCHVIMQRLLPFAFAELLPKNIHTAISDISLFFRDISAKILRKDDVALLKANIAVKLCNLEKIFPPSFFDVMEHLPVHLPDEAALGGPVQYRWMYPFERYMYHLKRKVKNKAHIAGSIVAQCVNEEIANASANYFGHPELRDDVVPVPGEIRFTYFYPDVPSLFYHEGRVSGKATNGWFNDQDYTVLQTFLLLNCDTFEPYERRQQDRRRPRNSGSGPAELNHRRVPPGAVPNGTVPQGATRSPSAASSHANNYSQRTLDALLSAPERESQPHLHPRKLNGALWFGIDPSVYKFVRTTWQSNFMGPWKNWSDVPEDRQETWWHTFVQHYYWEARFHDIVYFLWKKETMTSIGDRISKKKGKNKKPKYIGETDWDFLMEYWDTEPAQKKSKSAAGCRMSDPLKKGIHKHCAGPRAFARIEYQMASMVESGLDEPPPFTDLVRRTHTRKDGTFMDARSESLVLEVEEAAKQVMEEDDSLDDQTASSGGLPSRLVLNKEYLKRGKSKRGYIYGLGSVQYREINPSEKVAVAMSRNLDNEMRIYGLEKNNEALKETNEALKENMVELKSGMGTVMDELATTRLALNAIMQSLGIQLAPSDVIARAAAAAGLRFAGSTAGRDGPPAAGRDGPPAAASPAAASPAAASAAASPAATPTDPPTRTQQGNLDAWCASAACNLDETTTNTTKPHEPEEQLVAEEQLEPEEALIVPAGPLTRSRSKKLNQAINGLLKELDKKQEDVAQISLVMITAEGTMVTSEDEESSTSSLEKRITKSVTIAMATMLEEKLGALRLNQVNQEPNQRQRQHREEPRQDEEARNYYSHASSHNSQRRRQRERPPPRDPLGKIKLKIPAFHGTNNPDTYLEWEQKIELVFVCQECTEANKVKVAATEFYDYALSWWDQLVTSRRRAGDYPIETWNQLKTIMRKRFVPSYYHRDLHQRLRNLVQGSKTVEEYFKEMETLMLRADIQEDGEAVMSRFMGGLNREIQDRLETQHYVELDEMLHKAVMFEQQIKRRNSRLSYGTIKPKYNSEKPSYQKEEKSVYQKDYKPFVKPKPLDPDPKGKGKEVTTRARDIRCFKCQGLGHYASDCSNKKIMILRDNGEVESEDERLEDDPMEESLEAPTKGELLVARRSLSVLTKAEEQAQRENLFHTRCLVKGKVCSLIIDGGSCTNVASRSMVEKLGLEVLKHPRPYSLQWLNKNGEMSVNEQVKVPLSIGKYQDEIVCDILPMDASHILLGRPWQSDRQVLHNGFTNRHTFEHNGRKTTLIPMTPHEIYLDQLSMEQRAIKPTEPIDTKGKNKVGHKNSLLFVFKETLTCSTNPEPVLPSKIKLVLQEFKDVFPEDNPIGLPPIRGIEHQIDFVPGAALPNRPAYRTNPTETKELERQVNELMDKGHIRESMSPCAVPVLLVPKKDGSWRMCVDCRAINNITVKYRHPIPRLDDM</sequence>
<dbReference type="GO" id="GO:0008270">
    <property type="term" value="F:zinc ion binding"/>
    <property type="evidence" value="ECO:0007669"/>
    <property type="project" value="UniProtKB-KW"/>
</dbReference>
<dbReference type="InterPro" id="IPR001878">
    <property type="entry name" value="Znf_CCHC"/>
</dbReference>
<keyword evidence="1" id="KW-0863">Zinc-finger</keyword>
<feature type="domain" description="CCHC-type" evidence="4">
    <location>
        <begin position="1753"/>
        <end position="1769"/>
    </location>
</feature>
<evidence type="ECO:0000256" key="3">
    <source>
        <dbReference type="SAM" id="MobiDB-lite"/>
    </source>
</evidence>
<keyword evidence="6" id="KW-1185">Reference proteome</keyword>
<evidence type="ECO:0000313" key="6">
    <source>
        <dbReference type="Proteomes" id="UP000694251"/>
    </source>
</evidence>
<dbReference type="Pfam" id="PF03004">
    <property type="entry name" value="Transposase_24"/>
    <property type="match status" value="1"/>
</dbReference>
<accession>A0A8T2CMP1</accession>
<protein>
    <submittedName>
        <fullName evidence="5">Zinc finger CCHC-type</fullName>
    </submittedName>
</protein>
<keyword evidence="1" id="KW-0479">Metal-binding</keyword>
<feature type="compositionally biased region" description="Polar residues" evidence="3">
    <location>
        <begin position="917"/>
        <end position="934"/>
    </location>
</feature>
<feature type="region of interest" description="Disordered" evidence="3">
    <location>
        <begin position="884"/>
        <end position="934"/>
    </location>
</feature>
<proteinExistence type="predicted"/>
<feature type="region of interest" description="Disordered" evidence="3">
    <location>
        <begin position="1469"/>
        <end position="1530"/>
    </location>
</feature>
<dbReference type="PANTHER" id="PTHR35046">
    <property type="entry name" value="ZINC KNUCKLE (CCHC-TYPE) FAMILY PROTEIN"/>
    <property type="match status" value="1"/>
</dbReference>
<organism evidence="5 6">
    <name type="scientific">Arabidopsis suecica</name>
    <name type="common">Swedish thale-cress</name>
    <name type="synonym">Cardaminopsis suecica</name>
    <dbReference type="NCBI Taxonomy" id="45249"/>
    <lineage>
        <taxon>Eukaryota</taxon>
        <taxon>Viridiplantae</taxon>
        <taxon>Streptophyta</taxon>
        <taxon>Embryophyta</taxon>
        <taxon>Tracheophyta</taxon>
        <taxon>Spermatophyta</taxon>
        <taxon>Magnoliopsida</taxon>
        <taxon>eudicotyledons</taxon>
        <taxon>Gunneridae</taxon>
        <taxon>Pentapetalae</taxon>
        <taxon>rosids</taxon>
        <taxon>malvids</taxon>
        <taxon>Brassicales</taxon>
        <taxon>Brassicaceae</taxon>
        <taxon>Camelineae</taxon>
        <taxon>Arabidopsis</taxon>
    </lineage>
</organism>
<feature type="compositionally biased region" description="Basic and acidic residues" evidence="3">
    <location>
        <begin position="1484"/>
        <end position="1495"/>
    </location>
</feature>
<dbReference type="Pfam" id="PF02992">
    <property type="entry name" value="Transposase_21"/>
    <property type="match status" value="1"/>
</dbReference>
<dbReference type="InterPro" id="IPR004252">
    <property type="entry name" value="Probable_transposase_24"/>
</dbReference>
<evidence type="ECO:0000259" key="4">
    <source>
        <dbReference type="PROSITE" id="PS50158"/>
    </source>
</evidence>
<dbReference type="InterPro" id="IPR029480">
    <property type="entry name" value="Transpos_assoc"/>
</dbReference>
<dbReference type="Proteomes" id="UP000694251">
    <property type="component" value="Chromosome 6"/>
</dbReference>
<comment type="caution">
    <text evidence="5">The sequence shown here is derived from an EMBL/GenBank/DDBJ whole genome shotgun (WGS) entry which is preliminary data.</text>
</comment>
<feature type="compositionally biased region" description="Basic and acidic residues" evidence="3">
    <location>
        <begin position="1513"/>
        <end position="1522"/>
    </location>
</feature>
<feature type="region of interest" description="Disordered" evidence="3">
    <location>
        <begin position="1296"/>
        <end position="1343"/>
    </location>
</feature>
<dbReference type="Pfam" id="PF13960">
    <property type="entry name" value="DUF4218"/>
    <property type="match status" value="1"/>
</dbReference>
<reference evidence="5 6" key="1">
    <citation type="submission" date="2020-12" db="EMBL/GenBank/DDBJ databases">
        <title>Concerted genomic and epigenomic changes stabilize Arabidopsis allopolyploids.</title>
        <authorList>
            <person name="Chen Z."/>
        </authorList>
    </citation>
    <scope>NUCLEOTIDE SEQUENCE [LARGE SCALE GENOMIC DNA]</scope>
    <source>
        <strain evidence="5">As9502</strain>
        <tissue evidence="5">Leaf</tissue>
    </source>
</reference>
<dbReference type="CDD" id="cd00303">
    <property type="entry name" value="retropepsin_like"/>
    <property type="match status" value="1"/>
</dbReference>
<feature type="compositionally biased region" description="Low complexity" evidence="3">
    <location>
        <begin position="1296"/>
        <end position="1339"/>
    </location>
</feature>
<dbReference type="Pfam" id="PF13963">
    <property type="entry name" value="Transpos_assoc"/>
    <property type="match status" value="1"/>
</dbReference>
<dbReference type="GO" id="GO:0003676">
    <property type="term" value="F:nucleic acid binding"/>
    <property type="evidence" value="ECO:0007669"/>
    <property type="project" value="InterPro"/>
</dbReference>
<gene>
    <name evidence="5" type="ORF">ISN44_As06g036130</name>
</gene>
<keyword evidence="2" id="KW-0175">Coiled coil</keyword>
<dbReference type="EMBL" id="JAEFBJ010000006">
    <property type="protein sequence ID" value="KAG7599430.1"/>
    <property type="molecule type" value="Genomic_DNA"/>
</dbReference>